<gene>
    <name evidence="2" type="ORF">ACIBG2_22255</name>
</gene>
<protein>
    <submittedName>
        <fullName evidence="2">Uncharacterized protein</fullName>
    </submittedName>
</protein>
<dbReference type="EMBL" id="JBITGY010000006">
    <property type="protein sequence ID" value="MFI6500122.1"/>
    <property type="molecule type" value="Genomic_DNA"/>
</dbReference>
<evidence type="ECO:0000313" key="2">
    <source>
        <dbReference type="EMBL" id="MFI6500122.1"/>
    </source>
</evidence>
<sequence length="63" mass="7101">MDPSNRASGSSSRSRRARRGRRRNQSALSEPRTQAARTAAQSVRFCRHLSSHQVRPDPRGDRA</sequence>
<feature type="compositionally biased region" description="Polar residues" evidence="1">
    <location>
        <begin position="25"/>
        <end position="41"/>
    </location>
</feature>
<comment type="caution">
    <text evidence="2">The sequence shown here is derived from an EMBL/GenBank/DDBJ whole genome shotgun (WGS) entry which is preliminary data.</text>
</comment>
<proteinExistence type="predicted"/>
<feature type="compositionally biased region" description="Basic residues" evidence="1">
    <location>
        <begin position="13"/>
        <end position="24"/>
    </location>
</feature>
<reference evidence="2 3" key="1">
    <citation type="submission" date="2024-10" db="EMBL/GenBank/DDBJ databases">
        <title>The Natural Products Discovery Center: Release of the First 8490 Sequenced Strains for Exploring Actinobacteria Biosynthetic Diversity.</title>
        <authorList>
            <person name="Kalkreuter E."/>
            <person name="Kautsar S.A."/>
            <person name="Yang D."/>
            <person name="Bader C.D."/>
            <person name="Teijaro C.N."/>
            <person name="Fluegel L."/>
            <person name="Davis C.M."/>
            <person name="Simpson J.R."/>
            <person name="Lauterbach L."/>
            <person name="Steele A.D."/>
            <person name="Gui C."/>
            <person name="Meng S."/>
            <person name="Li G."/>
            <person name="Viehrig K."/>
            <person name="Ye F."/>
            <person name="Su P."/>
            <person name="Kiefer A.F."/>
            <person name="Nichols A."/>
            <person name="Cepeda A.J."/>
            <person name="Yan W."/>
            <person name="Fan B."/>
            <person name="Jiang Y."/>
            <person name="Adhikari A."/>
            <person name="Zheng C.-J."/>
            <person name="Schuster L."/>
            <person name="Cowan T.M."/>
            <person name="Smanski M.J."/>
            <person name="Chevrette M.G."/>
            <person name="De Carvalho L.P.S."/>
            <person name="Shen B."/>
        </authorList>
    </citation>
    <scope>NUCLEOTIDE SEQUENCE [LARGE SCALE GENOMIC DNA]</scope>
    <source>
        <strain evidence="2 3">NPDC050545</strain>
    </source>
</reference>
<name>A0ABW7YW33_9ACTN</name>
<evidence type="ECO:0000313" key="3">
    <source>
        <dbReference type="Proteomes" id="UP001612741"/>
    </source>
</evidence>
<keyword evidence="3" id="KW-1185">Reference proteome</keyword>
<dbReference type="Proteomes" id="UP001612741">
    <property type="component" value="Unassembled WGS sequence"/>
</dbReference>
<organism evidence="2 3">
    <name type="scientific">Nonomuraea typhae</name>
    <dbReference type="NCBI Taxonomy" id="2603600"/>
    <lineage>
        <taxon>Bacteria</taxon>
        <taxon>Bacillati</taxon>
        <taxon>Actinomycetota</taxon>
        <taxon>Actinomycetes</taxon>
        <taxon>Streptosporangiales</taxon>
        <taxon>Streptosporangiaceae</taxon>
        <taxon>Nonomuraea</taxon>
    </lineage>
</organism>
<feature type="region of interest" description="Disordered" evidence="1">
    <location>
        <begin position="1"/>
        <end position="41"/>
    </location>
</feature>
<accession>A0ABW7YW33</accession>
<dbReference type="RefSeq" id="WP_397084839.1">
    <property type="nucleotide sequence ID" value="NZ_JBITGY010000006.1"/>
</dbReference>
<evidence type="ECO:0000256" key="1">
    <source>
        <dbReference type="SAM" id="MobiDB-lite"/>
    </source>
</evidence>
<feature type="compositionally biased region" description="Low complexity" evidence="1">
    <location>
        <begin position="1"/>
        <end position="12"/>
    </location>
</feature>